<dbReference type="Pfam" id="PF00010">
    <property type="entry name" value="HLH"/>
    <property type="match status" value="1"/>
</dbReference>
<dbReference type="Gene3D" id="4.10.280.10">
    <property type="entry name" value="Helix-loop-helix DNA-binding domain"/>
    <property type="match status" value="1"/>
</dbReference>
<evidence type="ECO:0000313" key="9">
    <source>
        <dbReference type="Proteomes" id="UP000230069"/>
    </source>
</evidence>
<dbReference type="FunCoup" id="A0A2G5CWX2">
    <property type="interactions" value="68"/>
</dbReference>
<dbReference type="GO" id="GO:0090575">
    <property type="term" value="C:RNA polymerase II transcription regulator complex"/>
    <property type="evidence" value="ECO:0007669"/>
    <property type="project" value="TreeGrafter"/>
</dbReference>
<dbReference type="GO" id="GO:0000981">
    <property type="term" value="F:DNA-binding transcription factor activity, RNA polymerase II-specific"/>
    <property type="evidence" value="ECO:0007669"/>
    <property type="project" value="TreeGrafter"/>
</dbReference>
<dbReference type="EMBL" id="KZ305052">
    <property type="protein sequence ID" value="PIA35756.1"/>
    <property type="molecule type" value="Genomic_DNA"/>
</dbReference>
<name>A0A2G5CWX2_AQUCA</name>
<dbReference type="InterPro" id="IPR015660">
    <property type="entry name" value="MASH1/Ascl1a-like"/>
</dbReference>
<protein>
    <recommendedName>
        <fullName evidence="7">BHLH domain-containing protein</fullName>
    </recommendedName>
</protein>
<sequence length="218" mass="24989">MDPPSCDFDPFIKLDKIQQKGNRKSFESSNKIDEGGCNNNNNNNKKIKIMHREVEKQRRQEMAGLYRSLRSLVPHEYLKGKRSTSDHMNEATNYIRHQQIKIKELVKKRDELKRISNSSTCDTEKQSCCSQNFVTVQPRLAGVEVIVDCDLKNRGLALSEILGVLAEEELEVICCATTKVNEHSFYSIQAEVLNPDSVDLSSLQHKLIDLNHLYENHS</sequence>
<comment type="subunit">
    <text evidence="1">Homodimer.</text>
</comment>
<dbReference type="PROSITE" id="PS50888">
    <property type="entry name" value="BHLH"/>
    <property type="match status" value="1"/>
</dbReference>
<dbReference type="STRING" id="218851.A0A2G5CWX2"/>
<evidence type="ECO:0000256" key="2">
    <source>
        <dbReference type="ARBA" id="ARBA00023015"/>
    </source>
</evidence>
<dbReference type="AlphaFoldDB" id="A0A2G5CWX2"/>
<dbReference type="InterPro" id="IPR011598">
    <property type="entry name" value="bHLH_dom"/>
</dbReference>
<reference evidence="8 9" key="1">
    <citation type="submission" date="2017-09" db="EMBL/GenBank/DDBJ databases">
        <title>WGS assembly of Aquilegia coerulea Goldsmith.</title>
        <authorList>
            <person name="Hodges S."/>
            <person name="Kramer E."/>
            <person name="Nordborg M."/>
            <person name="Tomkins J."/>
            <person name="Borevitz J."/>
            <person name="Derieg N."/>
            <person name="Yan J."/>
            <person name="Mihaltcheva S."/>
            <person name="Hayes R.D."/>
            <person name="Rokhsar D."/>
        </authorList>
    </citation>
    <scope>NUCLEOTIDE SEQUENCE [LARGE SCALE GENOMIC DNA]</scope>
    <source>
        <strain evidence="9">cv. Goldsmith</strain>
    </source>
</reference>
<evidence type="ECO:0000313" key="8">
    <source>
        <dbReference type="EMBL" id="PIA35756.1"/>
    </source>
</evidence>
<evidence type="ECO:0000256" key="6">
    <source>
        <dbReference type="SAM" id="MobiDB-lite"/>
    </source>
</evidence>
<accession>A0A2G5CWX2</accession>
<dbReference type="SMART" id="SM00353">
    <property type="entry name" value="HLH"/>
    <property type="match status" value="1"/>
</dbReference>
<dbReference type="PANTHER" id="PTHR13935">
    <property type="entry name" value="ACHAETE-SCUTE TRANSCRIPTION FACTOR-RELATED"/>
    <property type="match status" value="1"/>
</dbReference>
<evidence type="ECO:0000256" key="5">
    <source>
        <dbReference type="ARBA" id="ARBA00023242"/>
    </source>
</evidence>
<keyword evidence="5" id="KW-0539">Nucleus</keyword>
<keyword evidence="4" id="KW-0804">Transcription</keyword>
<dbReference type="InParanoid" id="A0A2G5CWX2"/>
<feature type="region of interest" description="Disordered" evidence="6">
    <location>
        <begin position="19"/>
        <end position="44"/>
    </location>
</feature>
<dbReference type="GO" id="GO:0046983">
    <property type="term" value="F:protein dimerization activity"/>
    <property type="evidence" value="ECO:0007669"/>
    <property type="project" value="InterPro"/>
</dbReference>
<evidence type="ECO:0000256" key="4">
    <source>
        <dbReference type="ARBA" id="ARBA00023163"/>
    </source>
</evidence>
<dbReference type="OrthoDB" id="1935281at2759"/>
<feature type="compositionally biased region" description="Basic and acidic residues" evidence="6">
    <location>
        <begin position="19"/>
        <end position="34"/>
    </location>
</feature>
<evidence type="ECO:0000256" key="1">
    <source>
        <dbReference type="ARBA" id="ARBA00011738"/>
    </source>
</evidence>
<keyword evidence="2" id="KW-0805">Transcription regulation</keyword>
<keyword evidence="3" id="KW-0238">DNA-binding</keyword>
<evidence type="ECO:0000259" key="7">
    <source>
        <dbReference type="PROSITE" id="PS50888"/>
    </source>
</evidence>
<keyword evidence="9" id="KW-1185">Reference proteome</keyword>
<organism evidence="8 9">
    <name type="scientific">Aquilegia coerulea</name>
    <name type="common">Rocky mountain columbine</name>
    <dbReference type="NCBI Taxonomy" id="218851"/>
    <lineage>
        <taxon>Eukaryota</taxon>
        <taxon>Viridiplantae</taxon>
        <taxon>Streptophyta</taxon>
        <taxon>Embryophyta</taxon>
        <taxon>Tracheophyta</taxon>
        <taxon>Spermatophyta</taxon>
        <taxon>Magnoliopsida</taxon>
        <taxon>Ranunculales</taxon>
        <taxon>Ranunculaceae</taxon>
        <taxon>Thalictroideae</taxon>
        <taxon>Aquilegia</taxon>
    </lineage>
</organism>
<dbReference type="SUPFAM" id="SSF47459">
    <property type="entry name" value="HLH, helix-loop-helix DNA-binding domain"/>
    <property type="match status" value="1"/>
</dbReference>
<gene>
    <name evidence="8" type="ORF">AQUCO_03500248v1</name>
</gene>
<dbReference type="FunFam" id="4.10.280.10:FF:000085">
    <property type="entry name" value="Transcription factor bHLH126"/>
    <property type="match status" value="1"/>
</dbReference>
<dbReference type="PANTHER" id="PTHR13935:SF106">
    <property type="entry name" value="ACHAETE-SCUTE COMPLEX PROTEIN T5-RELATED"/>
    <property type="match status" value="1"/>
</dbReference>
<feature type="domain" description="BHLH" evidence="7">
    <location>
        <begin position="46"/>
        <end position="98"/>
    </location>
</feature>
<dbReference type="GO" id="GO:0000977">
    <property type="term" value="F:RNA polymerase II transcription regulatory region sequence-specific DNA binding"/>
    <property type="evidence" value="ECO:0007669"/>
    <property type="project" value="TreeGrafter"/>
</dbReference>
<dbReference type="InterPro" id="IPR036638">
    <property type="entry name" value="HLH_DNA-bd_sf"/>
</dbReference>
<dbReference type="CDD" id="cd18914">
    <property type="entry name" value="bHLH_AtORG2_like"/>
    <property type="match status" value="1"/>
</dbReference>
<dbReference type="Proteomes" id="UP000230069">
    <property type="component" value="Unassembled WGS sequence"/>
</dbReference>
<proteinExistence type="predicted"/>
<evidence type="ECO:0000256" key="3">
    <source>
        <dbReference type="ARBA" id="ARBA00023125"/>
    </source>
</evidence>